<name>A0A2N5W8N9_9BASI</name>
<reference evidence="5 6" key="1">
    <citation type="submission" date="2017-11" db="EMBL/GenBank/DDBJ databases">
        <title>De novo assembly and phasing of dikaryotic genomes from two isolates of Puccinia coronata f. sp. avenae, the causal agent of oat crown rust.</title>
        <authorList>
            <person name="Miller M.E."/>
            <person name="Zhang Y."/>
            <person name="Omidvar V."/>
            <person name="Sperschneider J."/>
            <person name="Schwessinger B."/>
            <person name="Raley C."/>
            <person name="Palmer J.M."/>
            <person name="Garnica D."/>
            <person name="Upadhyaya N."/>
            <person name="Rathjen J."/>
            <person name="Taylor J.M."/>
            <person name="Park R.F."/>
            <person name="Dodds P.N."/>
            <person name="Hirsch C.D."/>
            <person name="Kianian S.F."/>
            <person name="Figueroa M."/>
        </authorList>
    </citation>
    <scope>NUCLEOTIDE SEQUENCE [LARGE SCALE GENOMIC DNA]</scope>
    <source>
        <strain evidence="4">12NC29</strain>
        <strain evidence="2">12SD80</strain>
    </source>
</reference>
<dbReference type="EMBL" id="PGCJ01000002">
    <property type="protein sequence ID" value="PLW58605.1"/>
    <property type="molecule type" value="Genomic_DNA"/>
</dbReference>
<proteinExistence type="predicted"/>
<organism evidence="4 5">
    <name type="scientific">Puccinia coronata f. sp. avenae</name>
    <dbReference type="NCBI Taxonomy" id="200324"/>
    <lineage>
        <taxon>Eukaryota</taxon>
        <taxon>Fungi</taxon>
        <taxon>Dikarya</taxon>
        <taxon>Basidiomycota</taxon>
        <taxon>Pucciniomycotina</taxon>
        <taxon>Pucciniomycetes</taxon>
        <taxon>Pucciniales</taxon>
        <taxon>Pucciniaceae</taxon>
        <taxon>Puccinia</taxon>
    </lineage>
</organism>
<evidence type="ECO:0000313" key="2">
    <source>
        <dbReference type="EMBL" id="PLW14305.1"/>
    </source>
</evidence>
<evidence type="ECO:0000256" key="1">
    <source>
        <dbReference type="SAM" id="MobiDB-lite"/>
    </source>
</evidence>
<dbReference type="Proteomes" id="UP000235392">
    <property type="component" value="Unassembled WGS sequence"/>
</dbReference>
<gene>
    <name evidence="4" type="ORF">PCANC_00050</name>
    <name evidence="3" type="ORF">PCANC_06323</name>
    <name evidence="2" type="ORF">PCASD_15677</name>
</gene>
<evidence type="ECO:0000313" key="5">
    <source>
        <dbReference type="Proteomes" id="UP000235388"/>
    </source>
</evidence>
<evidence type="ECO:0000313" key="6">
    <source>
        <dbReference type="Proteomes" id="UP000235392"/>
    </source>
</evidence>
<sequence length="322" mass="35513">MEPDRPLNLIESYDLDDPSLDREQIECESPVMFSSYSHSEDSIENWEAGTAEFHSGSDHQPNATTRPVLGAGPRELDLRGYQDERVDSRLESREWRGSSEDFRDRATTPVVEPHKRRLGAGHDHHREATVNALQQLPDDAELAWAKRWTYVATQPAPFARIWAGLRGIGGPEDLRVLRPGLFGLPPAPHTEHDGPVLRLTRDCDLLSSVIEEVYKDSQSSSERSRCQGGIFLIAGTGSIATAFKPTDRHPGAGPSPVLEAVDRMGGTKSRAQPPISGARKMATLQVAAVGSLICEHRRRRLSAPVCWAQCGRTSRSTGWPIS</sequence>
<feature type="region of interest" description="Disordered" evidence="1">
    <location>
        <begin position="52"/>
        <end position="73"/>
    </location>
</feature>
<dbReference type="STRING" id="200324.A0A2N5W8N9"/>
<dbReference type="EMBL" id="PGCI01000826">
    <property type="protein sequence ID" value="PLW14305.1"/>
    <property type="molecule type" value="Genomic_DNA"/>
</dbReference>
<keyword evidence="5" id="KW-1185">Reference proteome</keyword>
<dbReference type="AlphaFoldDB" id="A0A2N5W8N9"/>
<accession>A0A2N5W8N9</accession>
<dbReference type="OrthoDB" id="311172at2759"/>
<evidence type="ECO:0000313" key="3">
    <source>
        <dbReference type="EMBL" id="PLW19408.1"/>
    </source>
</evidence>
<dbReference type="EMBL" id="PGCJ01000813">
    <property type="protein sequence ID" value="PLW19408.1"/>
    <property type="molecule type" value="Genomic_DNA"/>
</dbReference>
<protein>
    <submittedName>
        <fullName evidence="4">Uncharacterized protein</fullName>
    </submittedName>
</protein>
<evidence type="ECO:0000313" key="4">
    <source>
        <dbReference type="EMBL" id="PLW58605.1"/>
    </source>
</evidence>
<comment type="caution">
    <text evidence="4">The sequence shown here is derived from an EMBL/GenBank/DDBJ whole genome shotgun (WGS) entry which is preliminary data.</text>
</comment>
<dbReference type="Proteomes" id="UP000235388">
    <property type="component" value="Unassembled WGS sequence"/>
</dbReference>